<dbReference type="Gene3D" id="3.40.30.10">
    <property type="entry name" value="Glutaredoxin"/>
    <property type="match status" value="1"/>
</dbReference>
<dbReference type="SUPFAM" id="SSF52833">
    <property type="entry name" value="Thioredoxin-like"/>
    <property type="match status" value="1"/>
</dbReference>
<gene>
    <name evidence="1" type="ORF">ColLi_00036</name>
</gene>
<sequence length="138" mass="16032">MTHDNKRYFTEGKRNVLYHFDFHPDDRLRYSKNVRETAKKHINDLEFVTVDPVNFPEILANLGLQWNFPAIALQDNRGLTFPSERIENITPDLVEDFLRSVTDGSARPAFRDPVKSATKDEVINADTRSEKMLSHDEL</sequence>
<dbReference type="InterPro" id="IPR036249">
    <property type="entry name" value="Thioredoxin-like_sf"/>
</dbReference>
<protein>
    <submittedName>
        <fullName evidence="1">Protein disulfide-isomerase</fullName>
    </submittedName>
</protein>
<dbReference type="AlphaFoldDB" id="A0AA37GB47"/>
<dbReference type="Proteomes" id="UP001055172">
    <property type="component" value="Unassembled WGS sequence"/>
</dbReference>
<comment type="caution">
    <text evidence="1">The sequence shown here is derived from an EMBL/GenBank/DDBJ whole genome shotgun (WGS) entry which is preliminary data.</text>
</comment>
<evidence type="ECO:0000313" key="2">
    <source>
        <dbReference type="Proteomes" id="UP001055172"/>
    </source>
</evidence>
<keyword evidence="2" id="KW-1185">Reference proteome</keyword>
<evidence type="ECO:0000313" key="1">
    <source>
        <dbReference type="EMBL" id="GJC77198.1"/>
    </source>
</evidence>
<dbReference type="EMBL" id="BPPX01000001">
    <property type="protein sequence ID" value="GJC77198.1"/>
    <property type="molecule type" value="Genomic_DNA"/>
</dbReference>
<name>A0AA37GB47_9PEZI</name>
<organism evidence="1 2">
    <name type="scientific">Colletotrichum liriopes</name>
    <dbReference type="NCBI Taxonomy" id="708192"/>
    <lineage>
        <taxon>Eukaryota</taxon>
        <taxon>Fungi</taxon>
        <taxon>Dikarya</taxon>
        <taxon>Ascomycota</taxon>
        <taxon>Pezizomycotina</taxon>
        <taxon>Sordariomycetes</taxon>
        <taxon>Hypocreomycetidae</taxon>
        <taxon>Glomerellales</taxon>
        <taxon>Glomerellaceae</taxon>
        <taxon>Colletotrichum</taxon>
        <taxon>Colletotrichum spaethianum species complex</taxon>
    </lineage>
</organism>
<dbReference type="Pfam" id="PF13848">
    <property type="entry name" value="Thioredoxin_6"/>
    <property type="match status" value="1"/>
</dbReference>
<reference evidence="1 2" key="1">
    <citation type="submission" date="2021-07" db="EMBL/GenBank/DDBJ databases">
        <title>Genome data of Colletotrichum spaethianum.</title>
        <authorList>
            <person name="Utami Y.D."/>
            <person name="Hiruma K."/>
        </authorList>
    </citation>
    <scope>NUCLEOTIDE SEQUENCE [LARGE SCALE GENOMIC DNA]</scope>
    <source>
        <strain evidence="1 2">MAFF 242679</strain>
    </source>
</reference>
<accession>A0AA37GB47</accession>
<proteinExistence type="predicted"/>